<dbReference type="EMBL" id="CAUWAG010000018">
    <property type="protein sequence ID" value="CAJ2511567.1"/>
    <property type="molecule type" value="Genomic_DNA"/>
</dbReference>
<reference evidence="2" key="1">
    <citation type="submission" date="2023-10" db="EMBL/GenBank/DDBJ databases">
        <authorList>
            <person name="Hackl T."/>
        </authorList>
    </citation>
    <scope>NUCLEOTIDE SEQUENCE</scope>
</reference>
<sequence length="397" mass="43255">MSTALLRFPFASQLLFEAIVELISDRHAGVEMNPTDLSSSTALPLMLLNGNIIDSDYAAFLQERDLDYVGENGSSGPVSAADEQPPSSIINHRVCQTQWEVLLIWRLAAKPDSALQSPGYAVLPALPATCTPHQPLDNESVWTHQVPCLSQNYEFLMHAILGLAASDLMDQDPSLVTFAMMHRLKAIKAIKAIKRALADVTEVNNTVEEGNALMVTCYALTFQGIVIVATRMLRADCSGARFLFRNIFGDAQLALLRPLMEALPLIDRDWTDRAAAAVGAMEPLCGGQVESEYHRLLSDVVEALYSFSFLAAGRMQMPHVHFQRLVDPNNQVSLLLGSHWIALQQIMGMITEVQRHTGAQGNGGKTGVSTWGSSDGFGTSTARSTRTIRCIIGGRCG</sequence>
<proteinExistence type="predicted"/>
<name>A0AAI8YLE4_9PEZI</name>
<keyword evidence="3" id="KW-1185">Reference proteome</keyword>
<evidence type="ECO:0000313" key="2">
    <source>
        <dbReference type="EMBL" id="CAJ2511567.1"/>
    </source>
</evidence>
<feature type="region of interest" description="Disordered" evidence="1">
    <location>
        <begin position="357"/>
        <end position="380"/>
    </location>
</feature>
<dbReference type="AlphaFoldDB" id="A0AAI8YLE4"/>
<protein>
    <submittedName>
        <fullName evidence="2">Uu.00g071920.m01.CDS01</fullName>
    </submittedName>
</protein>
<evidence type="ECO:0000313" key="3">
    <source>
        <dbReference type="Proteomes" id="UP001295740"/>
    </source>
</evidence>
<gene>
    <name evidence="2" type="ORF">KHLLAP_LOCUS12035</name>
</gene>
<feature type="compositionally biased region" description="Polar residues" evidence="1">
    <location>
        <begin position="367"/>
        <end position="380"/>
    </location>
</feature>
<evidence type="ECO:0000256" key="1">
    <source>
        <dbReference type="SAM" id="MobiDB-lite"/>
    </source>
</evidence>
<organism evidence="2 3">
    <name type="scientific">Anthostomella pinea</name>
    <dbReference type="NCBI Taxonomy" id="933095"/>
    <lineage>
        <taxon>Eukaryota</taxon>
        <taxon>Fungi</taxon>
        <taxon>Dikarya</taxon>
        <taxon>Ascomycota</taxon>
        <taxon>Pezizomycotina</taxon>
        <taxon>Sordariomycetes</taxon>
        <taxon>Xylariomycetidae</taxon>
        <taxon>Xylariales</taxon>
        <taxon>Xylariaceae</taxon>
        <taxon>Anthostomella</taxon>
    </lineage>
</organism>
<comment type="caution">
    <text evidence="2">The sequence shown here is derived from an EMBL/GenBank/DDBJ whole genome shotgun (WGS) entry which is preliminary data.</text>
</comment>
<accession>A0AAI8YLE4</accession>
<dbReference type="Proteomes" id="UP001295740">
    <property type="component" value="Unassembled WGS sequence"/>
</dbReference>